<evidence type="ECO:0000256" key="2">
    <source>
        <dbReference type="SAM" id="Phobius"/>
    </source>
</evidence>
<sequence>MTTHQAVFLLVGLAAILVATRLAGMVARRLQLGILTTQLYSMLVVMALVTTAMTGPVLKPVGTQAQASTGRGAGHFAGVTYPH</sequence>
<evidence type="ECO:0000313" key="3">
    <source>
        <dbReference type="EMBL" id="RSM87404.1"/>
    </source>
</evidence>
<protein>
    <submittedName>
        <fullName evidence="3">Uncharacterized protein</fullName>
    </submittedName>
</protein>
<proteinExistence type="predicted"/>
<dbReference type="RefSeq" id="WP_037263916.1">
    <property type="nucleotide sequence ID" value="NZ_QHKI01000006.1"/>
</dbReference>
<dbReference type="OrthoDB" id="9793589at2"/>
<organism evidence="3 4">
    <name type="scientific">Kibdelosporangium aridum</name>
    <dbReference type="NCBI Taxonomy" id="2030"/>
    <lineage>
        <taxon>Bacteria</taxon>
        <taxon>Bacillati</taxon>
        <taxon>Actinomycetota</taxon>
        <taxon>Actinomycetes</taxon>
        <taxon>Pseudonocardiales</taxon>
        <taxon>Pseudonocardiaceae</taxon>
        <taxon>Kibdelosporangium</taxon>
    </lineage>
</organism>
<keyword evidence="2" id="KW-0472">Membrane</keyword>
<dbReference type="Proteomes" id="UP000287547">
    <property type="component" value="Unassembled WGS sequence"/>
</dbReference>
<reference evidence="3 4" key="1">
    <citation type="submission" date="2018-05" db="EMBL/GenBank/DDBJ databases">
        <title>Evolution of GPA BGCs.</title>
        <authorList>
            <person name="Waglechner N."/>
            <person name="Wright G.D."/>
        </authorList>
    </citation>
    <scope>NUCLEOTIDE SEQUENCE [LARGE SCALE GENOMIC DNA]</scope>
    <source>
        <strain evidence="3 4">A82846</strain>
    </source>
</reference>
<keyword evidence="2" id="KW-1133">Transmembrane helix</keyword>
<keyword evidence="2" id="KW-0812">Transmembrane</keyword>
<feature type="region of interest" description="Disordered" evidence="1">
    <location>
        <begin position="64"/>
        <end position="83"/>
    </location>
</feature>
<accession>A0A428ZH68</accession>
<gene>
    <name evidence="3" type="ORF">DMH04_10205</name>
</gene>
<dbReference type="EMBL" id="QHKI01000006">
    <property type="protein sequence ID" value="RSM87404.1"/>
    <property type="molecule type" value="Genomic_DNA"/>
</dbReference>
<comment type="caution">
    <text evidence="3">The sequence shown here is derived from an EMBL/GenBank/DDBJ whole genome shotgun (WGS) entry which is preliminary data.</text>
</comment>
<name>A0A428ZH68_KIBAR</name>
<dbReference type="AlphaFoldDB" id="A0A428ZH68"/>
<evidence type="ECO:0000313" key="4">
    <source>
        <dbReference type="Proteomes" id="UP000287547"/>
    </source>
</evidence>
<feature type="transmembrane region" description="Helical" evidence="2">
    <location>
        <begin position="39"/>
        <end position="58"/>
    </location>
</feature>
<evidence type="ECO:0000256" key="1">
    <source>
        <dbReference type="SAM" id="MobiDB-lite"/>
    </source>
</evidence>